<dbReference type="InterPro" id="IPR037252">
    <property type="entry name" value="Mib_Herc2_sf"/>
</dbReference>
<dbReference type="EMBL" id="CYKH01001313">
    <property type="protein sequence ID" value="CUG86469.1"/>
    <property type="molecule type" value="Genomic_DNA"/>
</dbReference>
<sequence length="327" mass="37225">HFGDFVVEDVGNRSNSSSGKTIEWMKVSKPVVGYVPLEVGTRRYWRQEYAEVSITSAGQVNIDVSTTARPEFVPTVMEEVKENADDEDDSSSLSSWGDWYKDFDEAYECEEDEEEEEEEQFDMGDLTDLVAAIKKAKELRVGDKVSRNPECWEGRGNEDGGPNSVGKVTRVEDVRVHVQWANGFKATYKWGEAGQFELIKVGGDSDEDDWGREIANDDKWAALLKKNTNTNNRCGNCAQNCHMEAGNGWFRCNQCVNYNLCKKCFKLMEHQEHLFTDMLGLLEQMRSSDIVRGSHVRIRPDVKEPAFGWQDAPVGRGWSVRAHQSWR</sequence>
<dbReference type="Proteomes" id="UP000051952">
    <property type="component" value="Unassembled WGS sequence"/>
</dbReference>
<accession>A0A0S4J4S1</accession>
<gene>
    <name evidence="1" type="ORF">BSAL_93295</name>
</gene>
<protein>
    <submittedName>
        <fullName evidence="1">Uncharacterized protein</fullName>
    </submittedName>
</protein>
<dbReference type="VEuPathDB" id="TriTrypDB:BSAL_93295"/>
<dbReference type="SUPFAM" id="SSF159034">
    <property type="entry name" value="Mib/herc2 domain-like"/>
    <property type="match status" value="1"/>
</dbReference>
<dbReference type="GO" id="GO:0004842">
    <property type="term" value="F:ubiquitin-protein transferase activity"/>
    <property type="evidence" value="ECO:0007669"/>
    <property type="project" value="InterPro"/>
</dbReference>
<keyword evidence="2" id="KW-1185">Reference proteome</keyword>
<reference evidence="2" key="1">
    <citation type="submission" date="2015-09" db="EMBL/GenBank/DDBJ databases">
        <authorList>
            <consortium name="Pathogen Informatics"/>
        </authorList>
    </citation>
    <scope>NUCLEOTIDE SEQUENCE [LARGE SCALE GENOMIC DNA]</scope>
    <source>
        <strain evidence="2">Lake Konstanz</strain>
    </source>
</reference>
<dbReference type="AlphaFoldDB" id="A0A0S4J4S1"/>
<dbReference type="SUPFAM" id="SSF57850">
    <property type="entry name" value="RING/U-box"/>
    <property type="match status" value="1"/>
</dbReference>
<organism evidence="1 2">
    <name type="scientific">Bodo saltans</name>
    <name type="common">Flagellated protozoan</name>
    <dbReference type="NCBI Taxonomy" id="75058"/>
    <lineage>
        <taxon>Eukaryota</taxon>
        <taxon>Discoba</taxon>
        <taxon>Euglenozoa</taxon>
        <taxon>Kinetoplastea</taxon>
        <taxon>Metakinetoplastina</taxon>
        <taxon>Eubodonida</taxon>
        <taxon>Bodonidae</taxon>
        <taxon>Bodo</taxon>
    </lineage>
</organism>
<evidence type="ECO:0000313" key="2">
    <source>
        <dbReference type="Proteomes" id="UP000051952"/>
    </source>
</evidence>
<dbReference type="Gene3D" id="2.30.30.40">
    <property type="entry name" value="SH3 Domains"/>
    <property type="match status" value="1"/>
</dbReference>
<feature type="non-terminal residue" evidence="1">
    <location>
        <position position="1"/>
    </location>
</feature>
<evidence type="ECO:0000313" key="1">
    <source>
        <dbReference type="EMBL" id="CUG86469.1"/>
    </source>
</evidence>
<name>A0A0S4J4S1_BODSA</name>
<proteinExistence type="predicted"/>
<dbReference type="GO" id="GO:0046872">
    <property type="term" value="F:metal ion binding"/>
    <property type="evidence" value="ECO:0007669"/>
    <property type="project" value="InterPro"/>
</dbReference>